<organism evidence="3">
    <name type="scientific">Ixodes ricinus</name>
    <name type="common">Common tick</name>
    <name type="synonym">Acarus ricinus</name>
    <dbReference type="NCBI Taxonomy" id="34613"/>
    <lineage>
        <taxon>Eukaryota</taxon>
        <taxon>Metazoa</taxon>
        <taxon>Ecdysozoa</taxon>
        <taxon>Arthropoda</taxon>
        <taxon>Chelicerata</taxon>
        <taxon>Arachnida</taxon>
        <taxon>Acari</taxon>
        <taxon>Parasitiformes</taxon>
        <taxon>Ixodida</taxon>
        <taxon>Ixodoidea</taxon>
        <taxon>Ixodidae</taxon>
        <taxon>Ixodinae</taxon>
        <taxon>Ixodes</taxon>
    </lineage>
</organism>
<protein>
    <submittedName>
        <fullName evidence="3">Putative transcription factor gt-2</fullName>
    </submittedName>
</protein>
<name>A0A147BBQ9_IXORI</name>
<evidence type="ECO:0000256" key="1">
    <source>
        <dbReference type="SAM" id="SignalP"/>
    </source>
</evidence>
<dbReference type="InterPro" id="IPR026095">
    <property type="entry name" value="Myb/SANT-like_DNA-bd_dom_prot"/>
</dbReference>
<evidence type="ECO:0000259" key="2">
    <source>
        <dbReference type="Pfam" id="PF13837"/>
    </source>
</evidence>
<keyword evidence="1" id="KW-0732">Signal</keyword>
<dbReference type="PANTHER" id="PTHR22666:SF3">
    <property type="entry name" value="MYB_SANT-LIKE DNA-BINDING DOMAIN-CONTAINING PROTEIN 1"/>
    <property type="match status" value="1"/>
</dbReference>
<dbReference type="GO" id="GO:0045893">
    <property type="term" value="P:positive regulation of DNA-templated transcription"/>
    <property type="evidence" value="ECO:0007669"/>
    <property type="project" value="TreeGrafter"/>
</dbReference>
<sequence>MQWPFVLFENIILRALRGCACGIFGMEPENNEKTPWTEQETFALIRLWEDHLGDLRRTKRNAKVYGEIVEKLRAMGYSGSVKEVKKKMENLGNKYRLVLFVFYKIASFTRSRITCMTPALLHQNSDH</sequence>
<proteinExistence type="predicted"/>
<dbReference type="InterPro" id="IPR044822">
    <property type="entry name" value="Myb_DNA-bind_4"/>
</dbReference>
<dbReference type="AlphaFoldDB" id="A0A147BBQ9"/>
<reference evidence="3" key="1">
    <citation type="journal article" date="2018" name="PLoS Negl. Trop. Dis.">
        <title>Sialome diversity of ticks revealed by RNAseq of single tick salivary glands.</title>
        <authorList>
            <person name="Perner J."/>
            <person name="Kropackova S."/>
            <person name="Kopacek P."/>
            <person name="Ribeiro J.M."/>
        </authorList>
    </citation>
    <scope>NUCLEOTIDE SEQUENCE</scope>
    <source>
        <strain evidence="3">Siblings of single egg batch collected in Ceske Budejovice</strain>
        <tissue evidence="3">Salivary glands</tissue>
    </source>
</reference>
<dbReference type="Gene3D" id="1.10.10.60">
    <property type="entry name" value="Homeodomain-like"/>
    <property type="match status" value="1"/>
</dbReference>
<dbReference type="GO" id="GO:0016604">
    <property type="term" value="C:nuclear body"/>
    <property type="evidence" value="ECO:0007669"/>
    <property type="project" value="TreeGrafter"/>
</dbReference>
<feature type="signal peptide" evidence="1">
    <location>
        <begin position="1"/>
        <end position="21"/>
    </location>
</feature>
<dbReference type="PANTHER" id="PTHR22666">
    <property type="entry name" value="MYB_SANT-LIKE DNA-BINDING DOMAIN-CONTAINING PROTEIN 1"/>
    <property type="match status" value="1"/>
</dbReference>
<dbReference type="EMBL" id="GEGO01007188">
    <property type="protein sequence ID" value="JAR88216.1"/>
    <property type="molecule type" value="Transcribed_RNA"/>
</dbReference>
<feature type="chain" id="PRO_5007541927" evidence="1">
    <location>
        <begin position="22"/>
        <end position="127"/>
    </location>
</feature>
<evidence type="ECO:0000313" key="3">
    <source>
        <dbReference type="EMBL" id="JAR88216.1"/>
    </source>
</evidence>
<accession>A0A147BBQ9</accession>
<dbReference type="Pfam" id="PF13837">
    <property type="entry name" value="Myb_DNA-bind_4"/>
    <property type="match status" value="1"/>
</dbReference>
<feature type="domain" description="Myb/SANT-like DNA-binding" evidence="2">
    <location>
        <begin position="35"/>
        <end position="97"/>
    </location>
</feature>